<dbReference type="Proteomes" id="UP000017836">
    <property type="component" value="Unassembled WGS sequence"/>
</dbReference>
<proteinExistence type="predicted"/>
<evidence type="ECO:0000313" key="3">
    <source>
        <dbReference type="EMBL" id="ERM99601.1"/>
    </source>
</evidence>
<dbReference type="FunFam" id="1.25.40.10:FF:000031">
    <property type="entry name" value="Pentatricopeptide repeat-containing protein mitochondrial"/>
    <property type="match status" value="1"/>
</dbReference>
<dbReference type="InterPro" id="IPR002885">
    <property type="entry name" value="PPR_rpt"/>
</dbReference>
<organism evidence="3 4">
    <name type="scientific">Amborella trichopoda</name>
    <dbReference type="NCBI Taxonomy" id="13333"/>
    <lineage>
        <taxon>Eukaryota</taxon>
        <taxon>Viridiplantae</taxon>
        <taxon>Streptophyta</taxon>
        <taxon>Embryophyta</taxon>
        <taxon>Tracheophyta</taxon>
        <taxon>Spermatophyta</taxon>
        <taxon>Magnoliopsida</taxon>
        <taxon>Amborellales</taxon>
        <taxon>Amborellaceae</taxon>
        <taxon>Amborella</taxon>
    </lineage>
</organism>
<evidence type="ECO:0000313" key="4">
    <source>
        <dbReference type="Proteomes" id="UP000017836"/>
    </source>
</evidence>
<evidence type="ECO:0000256" key="2">
    <source>
        <dbReference type="PROSITE-ProRule" id="PRU00708"/>
    </source>
</evidence>
<protein>
    <recommendedName>
        <fullName evidence="5">Pentacotripeptide-repeat region of PRORP domain-containing protein</fullName>
    </recommendedName>
</protein>
<dbReference type="NCBIfam" id="TIGR00756">
    <property type="entry name" value="PPR"/>
    <property type="match status" value="4"/>
</dbReference>
<sequence length="399" mass="43987">MPPQSEDKAVVARNVDSLLAFLQRHRHDLRKIKEAHALALVSGLHRHPSLATKLIGLYSLPNLLSHATHAFLDAHFAQPRDPFLWNAIIRAHSRHDSPLGALSLYTQMLSSSLYPDGFTFPFAFKACASVRDIGLTRLVHGQAAVLSLSRDGLVGTALVSAYARCCAPEDATKVFDEMCRRDGVAWTALVSAYSMNGWADEAFEAFGKMMGLGCVVDSVTLSSLLLACTRDLWRACRVHAFVAKAGFECYASVCNSLIDAYAKCGAYDEAMRVFRSQSFTKDVVSWNTVIAGLALNKQSDKALAVYEEMTGEGVKPNRITLLSLLPACGEFGCSKTAKIVHESFANDAWFDVEADVVVATALIHMHAKCGNMELARDLFEKLERKWLRRETQSPTRLRL</sequence>
<dbReference type="InterPro" id="IPR046960">
    <property type="entry name" value="PPR_At4g14850-like_plant"/>
</dbReference>
<reference evidence="4" key="1">
    <citation type="journal article" date="2013" name="Science">
        <title>The Amborella genome and the evolution of flowering plants.</title>
        <authorList>
            <consortium name="Amborella Genome Project"/>
        </authorList>
    </citation>
    <scope>NUCLEOTIDE SEQUENCE [LARGE SCALE GENOMIC DNA]</scope>
</reference>
<name>W1NRI8_AMBTC</name>
<gene>
    <name evidence="3" type="ORF">AMTR_s00088p00149930</name>
</gene>
<dbReference type="Gramene" id="ERM99601">
    <property type="protein sequence ID" value="ERM99601"/>
    <property type="gene ID" value="AMTR_s00088p00149930"/>
</dbReference>
<feature type="repeat" description="PPR" evidence="2">
    <location>
        <begin position="355"/>
        <end position="389"/>
    </location>
</feature>
<keyword evidence="1" id="KW-0677">Repeat</keyword>
<dbReference type="AlphaFoldDB" id="W1NRI8"/>
<dbReference type="Gene3D" id="1.25.40.10">
    <property type="entry name" value="Tetratricopeptide repeat domain"/>
    <property type="match status" value="3"/>
</dbReference>
<dbReference type="PANTHER" id="PTHR47926">
    <property type="entry name" value="PENTATRICOPEPTIDE REPEAT-CONTAINING PROTEIN"/>
    <property type="match status" value="1"/>
</dbReference>
<feature type="repeat" description="PPR" evidence="2">
    <location>
        <begin position="81"/>
        <end position="115"/>
    </location>
</feature>
<dbReference type="Pfam" id="PF13041">
    <property type="entry name" value="PPR_2"/>
    <property type="match status" value="1"/>
</dbReference>
<accession>W1NRI8</accession>
<dbReference type="eggNOG" id="KOG4197">
    <property type="taxonomic scope" value="Eukaryota"/>
</dbReference>
<dbReference type="FunFam" id="1.25.40.10:FF:000344">
    <property type="entry name" value="Pentatricopeptide repeat-containing protein"/>
    <property type="match status" value="1"/>
</dbReference>
<feature type="repeat" description="PPR" evidence="2">
    <location>
        <begin position="282"/>
        <end position="316"/>
    </location>
</feature>
<dbReference type="EMBL" id="KI394998">
    <property type="protein sequence ID" value="ERM99601.1"/>
    <property type="molecule type" value="Genomic_DNA"/>
</dbReference>
<dbReference type="GO" id="GO:0009451">
    <property type="term" value="P:RNA modification"/>
    <property type="evidence" value="ECO:0007669"/>
    <property type="project" value="InterPro"/>
</dbReference>
<evidence type="ECO:0008006" key="5">
    <source>
        <dbReference type="Google" id="ProtNLM"/>
    </source>
</evidence>
<dbReference type="HOGENOM" id="CLU_002706_0_3_1"/>
<keyword evidence="4" id="KW-1185">Reference proteome</keyword>
<feature type="repeat" description="PPR" evidence="2">
    <location>
        <begin position="182"/>
        <end position="216"/>
    </location>
</feature>
<dbReference type="InterPro" id="IPR011990">
    <property type="entry name" value="TPR-like_helical_dom_sf"/>
</dbReference>
<dbReference type="GO" id="GO:0003723">
    <property type="term" value="F:RNA binding"/>
    <property type="evidence" value="ECO:0007669"/>
    <property type="project" value="InterPro"/>
</dbReference>
<dbReference type="Pfam" id="PF01535">
    <property type="entry name" value="PPR"/>
    <property type="match status" value="5"/>
</dbReference>
<dbReference type="PROSITE" id="PS51375">
    <property type="entry name" value="PPR"/>
    <property type="match status" value="4"/>
</dbReference>
<evidence type="ECO:0000256" key="1">
    <source>
        <dbReference type="ARBA" id="ARBA00022737"/>
    </source>
</evidence>